<name>A0ABS4KBD3_9FIRM</name>
<sequence>MNIRKRKKIVFVLFAIYLVFLIKVILFKYPLPMIKTILKDFKLSSLRFRIEHGNFMPFKSIFEYLFNSKNIRISVKNLLGNIIAFMPFSFLMPLLTNRISKFKPIIISSFILNLSFECTQLLTGLGEFDVDDIILNVLGAVFGYLFYKIITEFVVKNCNYIN</sequence>
<reference evidence="3 4" key="1">
    <citation type="submission" date="2021-03" db="EMBL/GenBank/DDBJ databases">
        <title>Genomic Encyclopedia of Type Strains, Phase IV (KMG-IV): sequencing the most valuable type-strain genomes for metagenomic binning, comparative biology and taxonomic classification.</title>
        <authorList>
            <person name="Goeker M."/>
        </authorList>
    </citation>
    <scope>NUCLEOTIDE SEQUENCE [LARGE SCALE GENOMIC DNA]</scope>
    <source>
        <strain evidence="3 4">DSM 27563</strain>
    </source>
</reference>
<keyword evidence="1" id="KW-1133">Transmembrane helix</keyword>
<feature type="domain" description="VanZ-like" evidence="2">
    <location>
        <begin position="14"/>
        <end position="150"/>
    </location>
</feature>
<keyword evidence="1" id="KW-0812">Transmembrane</keyword>
<evidence type="ECO:0000313" key="3">
    <source>
        <dbReference type="EMBL" id="MBP2025087.1"/>
    </source>
</evidence>
<dbReference type="RefSeq" id="WP_210060390.1">
    <property type="nucleotide sequence ID" value="NZ_JAGGLJ010000004.1"/>
</dbReference>
<evidence type="ECO:0000256" key="1">
    <source>
        <dbReference type="SAM" id="Phobius"/>
    </source>
</evidence>
<proteinExistence type="predicted"/>
<dbReference type="Proteomes" id="UP001519306">
    <property type="component" value="Unassembled WGS sequence"/>
</dbReference>
<accession>A0ABS4KBD3</accession>
<feature type="transmembrane region" description="Helical" evidence="1">
    <location>
        <begin position="9"/>
        <end position="29"/>
    </location>
</feature>
<comment type="caution">
    <text evidence="3">The sequence shown here is derived from an EMBL/GenBank/DDBJ whole genome shotgun (WGS) entry which is preliminary data.</text>
</comment>
<organism evidence="3 4">
    <name type="scientific">Peptoniphilus stercorisuis</name>
    <dbReference type="NCBI Taxonomy" id="1436965"/>
    <lineage>
        <taxon>Bacteria</taxon>
        <taxon>Bacillati</taxon>
        <taxon>Bacillota</taxon>
        <taxon>Tissierellia</taxon>
        <taxon>Tissierellales</taxon>
        <taxon>Peptoniphilaceae</taxon>
        <taxon>Peptoniphilus</taxon>
    </lineage>
</organism>
<keyword evidence="4" id="KW-1185">Reference proteome</keyword>
<evidence type="ECO:0000259" key="2">
    <source>
        <dbReference type="Pfam" id="PF04892"/>
    </source>
</evidence>
<feature type="transmembrane region" description="Helical" evidence="1">
    <location>
        <begin position="134"/>
        <end position="155"/>
    </location>
</feature>
<gene>
    <name evidence="3" type="ORF">J2Z71_000612</name>
</gene>
<protein>
    <submittedName>
        <fullName evidence="3">Glycopeptide antibiotics resistance protein</fullName>
    </submittedName>
</protein>
<dbReference type="Pfam" id="PF04892">
    <property type="entry name" value="VanZ"/>
    <property type="match status" value="1"/>
</dbReference>
<keyword evidence="1" id="KW-0472">Membrane</keyword>
<dbReference type="InterPro" id="IPR006976">
    <property type="entry name" value="VanZ-like"/>
</dbReference>
<evidence type="ECO:0000313" key="4">
    <source>
        <dbReference type="Proteomes" id="UP001519306"/>
    </source>
</evidence>
<feature type="transmembrane region" description="Helical" evidence="1">
    <location>
        <begin position="102"/>
        <end position="122"/>
    </location>
</feature>
<feature type="transmembrane region" description="Helical" evidence="1">
    <location>
        <begin position="78"/>
        <end position="95"/>
    </location>
</feature>
<dbReference type="InterPro" id="IPR053150">
    <property type="entry name" value="Teicoplanin_resist-assoc"/>
</dbReference>
<dbReference type="EMBL" id="JAGGLJ010000004">
    <property type="protein sequence ID" value="MBP2025087.1"/>
    <property type="molecule type" value="Genomic_DNA"/>
</dbReference>
<dbReference type="PANTHER" id="PTHR36834:SF1">
    <property type="entry name" value="INTEGRAL MEMBRANE PROTEIN"/>
    <property type="match status" value="1"/>
</dbReference>
<dbReference type="PANTHER" id="PTHR36834">
    <property type="entry name" value="MEMBRANE PROTEIN-RELATED"/>
    <property type="match status" value="1"/>
</dbReference>